<protein>
    <submittedName>
        <fullName evidence="1">Uncharacterized protein</fullName>
    </submittedName>
</protein>
<keyword evidence="2" id="KW-1185">Reference proteome</keyword>
<proteinExistence type="predicted"/>
<dbReference type="Proteomes" id="UP001230908">
    <property type="component" value="Unassembled WGS sequence"/>
</dbReference>
<evidence type="ECO:0000313" key="1">
    <source>
        <dbReference type="EMBL" id="MDQ7911262.1"/>
    </source>
</evidence>
<evidence type="ECO:0000313" key="2">
    <source>
        <dbReference type="Proteomes" id="UP001230908"/>
    </source>
</evidence>
<comment type="caution">
    <text evidence="1">The sequence shown here is derived from an EMBL/GenBank/DDBJ whole genome shotgun (WGS) entry which is preliminary data.</text>
</comment>
<dbReference type="RefSeq" id="WP_308718479.1">
    <property type="nucleotide sequence ID" value="NZ_JAVHUY010000076.1"/>
</dbReference>
<accession>A0ABU0ZW91</accession>
<reference evidence="1 2" key="1">
    <citation type="submission" date="2023-08" db="EMBL/GenBank/DDBJ databases">
        <title>Phytohabitans sansha sp. nov., isolated from marine sediment.</title>
        <authorList>
            <person name="Zhao Y."/>
            <person name="Yi K."/>
        </authorList>
    </citation>
    <scope>NUCLEOTIDE SEQUENCE [LARGE SCALE GENOMIC DNA]</scope>
    <source>
        <strain evidence="1 2">ZYX-F-186</strain>
    </source>
</reference>
<sequence>MGGVVMVQEPEEKVRLTDAGEGTFEAELVEVEAARGIAKAVSVRHSIARRYVMRVRRRNPGATPADVIRLLERQYVTAISTAGAVIAAGAIVADVGIALIPVAGAAAAGAKSAGQQAAKKAGKEAAKAAGKQAAKAAARNAARGAATAGARRVAALLPAGAEQLQFEITAIFGLAIADIHDMDLDKEQAHALVYGLSNGRVSQQQIAAMATDLASVSTGGAVGVGRVIAAGRSDWSHWANTLAAMLPGGAAQSLVGTIQTGQLDTVRLNLSGKQQAAIEYGVGALAGGVTRFLFGREVVDAARVAFADAPDEFPAHLAIPVKAKPEDDDVEAEPNRALAALEDAAKATGSWISDAANVAGAGYRTLA</sequence>
<organism evidence="1 2">
    <name type="scientific">Phytohabitans maris</name>
    <dbReference type="NCBI Taxonomy" id="3071409"/>
    <lineage>
        <taxon>Bacteria</taxon>
        <taxon>Bacillati</taxon>
        <taxon>Actinomycetota</taxon>
        <taxon>Actinomycetes</taxon>
        <taxon>Micromonosporales</taxon>
        <taxon>Micromonosporaceae</taxon>
    </lineage>
</organism>
<dbReference type="EMBL" id="JAVHUY010000076">
    <property type="protein sequence ID" value="MDQ7911262.1"/>
    <property type="molecule type" value="Genomic_DNA"/>
</dbReference>
<gene>
    <name evidence="1" type="ORF">RB614_42910</name>
</gene>
<name>A0ABU0ZW91_9ACTN</name>